<evidence type="ECO:0000256" key="1">
    <source>
        <dbReference type="ARBA" id="ARBA00006987"/>
    </source>
</evidence>
<proteinExistence type="inferred from homology"/>
<evidence type="ECO:0000313" key="3">
    <source>
        <dbReference type="EMBL" id="NGM20260.1"/>
    </source>
</evidence>
<dbReference type="Proteomes" id="UP000475385">
    <property type="component" value="Unassembled WGS sequence"/>
</dbReference>
<dbReference type="SUPFAM" id="SSF53850">
    <property type="entry name" value="Periplasmic binding protein-like II"/>
    <property type="match status" value="1"/>
</dbReference>
<protein>
    <submittedName>
        <fullName evidence="3">Tripartite tricarboxylate transporter substrate binding protein</fullName>
    </submittedName>
</protein>
<dbReference type="InterPro" id="IPR005064">
    <property type="entry name" value="BUG"/>
</dbReference>
<dbReference type="Gene3D" id="3.40.190.10">
    <property type="entry name" value="Periplasmic binding protein-like II"/>
    <property type="match status" value="1"/>
</dbReference>
<dbReference type="InterPro" id="IPR042100">
    <property type="entry name" value="Bug_dom1"/>
</dbReference>
<dbReference type="EMBL" id="JAAIKB010000003">
    <property type="protein sequence ID" value="NGM20260.1"/>
    <property type="molecule type" value="Genomic_DNA"/>
</dbReference>
<feature type="signal peptide" evidence="2">
    <location>
        <begin position="1"/>
        <end position="20"/>
    </location>
</feature>
<organism evidence="3 4">
    <name type="scientific">Falsiroseomonas algicola</name>
    <dbReference type="NCBI Taxonomy" id="2716930"/>
    <lineage>
        <taxon>Bacteria</taxon>
        <taxon>Pseudomonadati</taxon>
        <taxon>Pseudomonadota</taxon>
        <taxon>Alphaproteobacteria</taxon>
        <taxon>Acetobacterales</taxon>
        <taxon>Roseomonadaceae</taxon>
        <taxon>Falsiroseomonas</taxon>
    </lineage>
</organism>
<evidence type="ECO:0000256" key="2">
    <source>
        <dbReference type="SAM" id="SignalP"/>
    </source>
</evidence>
<accession>A0A6M1LJ15</accession>
<comment type="similarity">
    <text evidence="1">Belongs to the UPF0065 (bug) family.</text>
</comment>
<name>A0A6M1LJ15_9PROT</name>
<dbReference type="CDD" id="cd07012">
    <property type="entry name" value="PBP2_Bug_TTT"/>
    <property type="match status" value="1"/>
</dbReference>
<dbReference type="RefSeq" id="WP_164694165.1">
    <property type="nucleotide sequence ID" value="NZ_JAAIKB010000003.1"/>
</dbReference>
<dbReference type="AlphaFoldDB" id="A0A6M1LJ15"/>
<dbReference type="Gene3D" id="3.40.190.150">
    <property type="entry name" value="Bordetella uptake gene, domain 1"/>
    <property type="match status" value="1"/>
</dbReference>
<comment type="caution">
    <text evidence="3">The sequence shown here is derived from an EMBL/GenBank/DDBJ whole genome shotgun (WGS) entry which is preliminary data.</text>
</comment>
<gene>
    <name evidence="3" type="ORF">G3576_09565</name>
</gene>
<dbReference type="PANTHER" id="PTHR42928:SF5">
    <property type="entry name" value="BLR1237 PROTEIN"/>
    <property type="match status" value="1"/>
</dbReference>
<sequence>MRRRHWLMGSLAALPLPAFAQASRTWSPPTRMIIGYGAGNITDQVARVLLEVMGQRHGWRTAAENLPGAGGMLGANNLIRAPADGSVCGVVAAAALTILPHIQRNPRFDPFPDLQAVTGLAISSSFLAVNAALPVRSLAELAAYARSRPADSPVFYYSPGNATVPHLNLEALARGLDFPMQHVPYRTSAAGNTDLLANRVQVTMDSFSITLPHIQSGALRPLAFNGTERHPLLPEVPTLAEAAPGIQLMNAWMAVFFPKATPAATVDRAAADILDAVRSPAFAEKLPIGTAPFALGPAELAERVRTESARIGRLITEIGLTPD</sequence>
<keyword evidence="4" id="KW-1185">Reference proteome</keyword>
<dbReference type="Pfam" id="PF03401">
    <property type="entry name" value="TctC"/>
    <property type="match status" value="1"/>
</dbReference>
<dbReference type="PANTHER" id="PTHR42928">
    <property type="entry name" value="TRICARBOXYLATE-BINDING PROTEIN"/>
    <property type="match status" value="1"/>
</dbReference>
<keyword evidence="2" id="KW-0732">Signal</keyword>
<feature type="chain" id="PRO_5026953694" evidence="2">
    <location>
        <begin position="21"/>
        <end position="323"/>
    </location>
</feature>
<evidence type="ECO:0000313" key="4">
    <source>
        <dbReference type="Proteomes" id="UP000475385"/>
    </source>
</evidence>
<reference evidence="3 4" key="1">
    <citation type="submission" date="2020-03" db="EMBL/GenBank/DDBJ databases">
        <title>Roseomonas stagni sp. nov., isolated from pond water in Japan.</title>
        <authorList>
            <person name="Furuhata K."/>
            <person name="Miyamoto H."/>
            <person name="Goto K."/>
        </authorList>
    </citation>
    <scope>NUCLEOTIDE SEQUENCE [LARGE SCALE GENOMIC DNA]</scope>
    <source>
        <strain evidence="3 4">PeD5</strain>
    </source>
</reference>